<dbReference type="InterPro" id="IPR001781">
    <property type="entry name" value="Znf_LIM"/>
</dbReference>
<keyword evidence="2 6" id="KW-0479">Metal-binding</keyword>
<proteinExistence type="predicted"/>
<evidence type="ECO:0000256" key="1">
    <source>
        <dbReference type="ARBA" id="ARBA00004123"/>
    </source>
</evidence>
<dbReference type="GO" id="GO:0046872">
    <property type="term" value="F:metal ion binding"/>
    <property type="evidence" value="ECO:0007669"/>
    <property type="project" value="UniProtKB-KW"/>
</dbReference>
<dbReference type="STRING" id="181874.A0A409VM75"/>
<keyword evidence="4 6" id="KW-0862">Zinc</keyword>
<dbReference type="PANTHER" id="PTHR24215">
    <property type="entry name" value="RHO-GTPASE-ACTIVATING PROTEIN LRG1"/>
    <property type="match status" value="1"/>
</dbReference>
<dbReference type="GO" id="GO:0005634">
    <property type="term" value="C:nucleus"/>
    <property type="evidence" value="ECO:0007669"/>
    <property type="project" value="UniProtKB-SubCell"/>
</dbReference>
<dbReference type="Pfam" id="PF00412">
    <property type="entry name" value="LIM"/>
    <property type="match status" value="1"/>
</dbReference>
<keyword evidence="3" id="KW-0677">Repeat</keyword>
<feature type="compositionally biased region" description="Polar residues" evidence="7">
    <location>
        <begin position="404"/>
        <end position="424"/>
    </location>
</feature>
<gene>
    <name evidence="9" type="ORF">CVT24_011542</name>
</gene>
<feature type="region of interest" description="Disordered" evidence="7">
    <location>
        <begin position="32"/>
        <end position="58"/>
    </location>
</feature>
<evidence type="ECO:0000256" key="3">
    <source>
        <dbReference type="ARBA" id="ARBA00022737"/>
    </source>
</evidence>
<dbReference type="Proteomes" id="UP000284842">
    <property type="component" value="Unassembled WGS sequence"/>
</dbReference>
<dbReference type="SMART" id="SM00132">
    <property type="entry name" value="LIM"/>
    <property type="match status" value="3"/>
</dbReference>
<organism evidence="9 10">
    <name type="scientific">Panaeolus cyanescens</name>
    <dbReference type="NCBI Taxonomy" id="181874"/>
    <lineage>
        <taxon>Eukaryota</taxon>
        <taxon>Fungi</taxon>
        <taxon>Dikarya</taxon>
        <taxon>Basidiomycota</taxon>
        <taxon>Agaricomycotina</taxon>
        <taxon>Agaricomycetes</taxon>
        <taxon>Agaricomycetidae</taxon>
        <taxon>Agaricales</taxon>
        <taxon>Agaricineae</taxon>
        <taxon>Galeropsidaceae</taxon>
        <taxon>Panaeolus</taxon>
    </lineage>
</organism>
<protein>
    <recommendedName>
        <fullName evidence="8">LIM zinc-binding domain-containing protein</fullName>
    </recommendedName>
</protein>
<feature type="compositionally biased region" description="Low complexity" evidence="7">
    <location>
        <begin position="275"/>
        <end position="291"/>
    </location>
</feature>
<feature type="compositionally biased region" description="Polar residues" evidence="7">
    <location>
        <begin position="91"/>
        <end position="107"/>
    </location>
</feature>
<keyword evidence="5" id="KW-0539">Nucleus</keyword>
<keyword evidence="6" id="KW-0440">LIM domain</keyword>
<feature type="compositionally biased region" description="Basic and acidic residues" evidence="7">
    <location>
        <begin position="377"/>
        <end position="392"/>
    </location>
</feature>
<evidence type="ECO:0000256" key="6">
    <source>
        <dbReference type="PROSITE-ProRule" id="PRU00125"/>
    </source>
</evidence>
<feature type="region of interest" description="Disordered" evidence="7">
    <location>
        <begin position="624"/>
        <end position="646"/>
    </location>
</feature>
<evidence type="ECO:0000313" key="10">
    <source>
        <dbReference type="Proteomes" id="UP000284842"/>
    </source>
</evidence>
<feature type="domain" description="LIM zinc-binding" evidence="8">
    <location>
        <begin position="207"/>
        <end position="271"/>
    </location>
</feature>
<evidence type="ECO:0000313" key="9">
    <source>
        <dbReference type="EMBL" id="PPQ67359.1"/>
    </source>
</evidence>
<evidence type="ECO:0000259" key="8">
    <source>
        <dbReference type="PROSITE" id="PS50023"/>
    </source>
</evidence>
<feature type="compositionally biased region" description="Basic residues" evidence="7">
    <location>
        <begin position="732"/>
        <end position="741"/>
    </location>
</feature>
<dbReference type="GO" id="GO:0005737">
    <property type="term" value="C:cytoplasm"/>
    <property type="evidence" value="ECO:0007669"/>
    <property type="project" value="TreeGrafter"/>
</dbReference>
<evidence type="ECO:0000256" key="4">
    <source>
        <dbReference type="ARBA" id="ARBA00022833"/>
    </source>
</evidence>
<dbReference type="OrthoDB" id="1112565at2759"/>
<feature type="region of interest" description="Disordered" evidence="7">
    <location>
        <begin position="71"/>
        <end position="129"/>
    </location>
</feature>
<feature type="region of interest" description="Disordered" evidence="7">
    <location>
        <begin position="716"/>
        <end position="741"/>
    </location>
</feature>
<accession>A0A409VM75</accession>
<dbReference type="GO" id="GO:0030036">
    <property type="term" value="P:actin cytoskeleton organization"/>
    <property type="evidence" value="ECO:0007669"/>
    <property type="project" value="TreeGrafter"/>
</dbReference>
<dbReference type="Gene3D" id="2.10.110.10">
    <property type="entry name" value="Cysteine Rich Protein"/>
    <property type="match status" value="3"/>
</dbReference>
<dbReference type="PROSITE" id="PS00478">
    <property type="entry name" value="LIM_DOMAIN_1"/>
    <property type="match status" value="1"/>
</dbReference>
<dbReference type="CDD" id="cd08368">
    <property type="entry name" value="LIM"/>
    <property type="match status" value="1"/>
</dbReference>
<evidence type="ECO:0000256" key="5">
    <source>
        <dbReference type="ARBA" id="ARBA00023242"/>
    </source>
</evidence>
<evidence type="ECO:0000256" key="7">
    <source>
        <dbReference type="SAM" id="MobiDB-lite"/>
    </source>
</evidence>
<dbReference type="InParanoid" id="A0A409VM75"/>
<feature type="compositionally biased region" description="Polar residues" evidence="7">
    <location>
        <begin position="329"/>
        <end position="351"/>
    </location>
</feature>
<comment type="caution">
    <text evidence="9">The sequence shown here is derived from an EMBL/GenBank/DDBJ whole genome shotgun (WGS) entry which is preliminary data.</text>
</comment>
<dbReference type="EMBL" id="NHTK01006025">
    <property type="protein sequence ID" value="PPQ67359.1"/>
    <property type="molecule type" value="Genomic_DNA"/>
</dbReference>
<dbReference type="AlphaFoldDB" id="A0A409VM75"/>
<keyword evidence="10" id="KW-1185">Reference proteome</keyword>
<feature type="region of interest" description="Disordered" evidence="7">
    <location>
        <begin position="275"/>
        <end position="424"/>
    </location>
</feature>
<feature type="domain" description="LIM zinc-binding" evidence="8">
    <location>
        <begin position="442"/>
        <end position="518"/>
    </location>
</feature>
<reference evidence="9 10" key="1">
    <citation type="journal article" date="2018" name="Evol. Lett.">
        <title>Horizontal gene cluster transfer increased hallucinogenic mushroom diversity.</title>
        <authorList>
            <person name="Reynolds H.T."/>
            <person name="Vijayakumar V."/>
            <person name="Gluck-Thaler E."/>
            <person name="Korotkin H.B."/>
            <person name="Matheny P.B."/>
            <person name="Slot J.C."/>
        </authorList>
    </citation>
    <scope>NUCLEOTIDE SEQUENCE [LARGE SCALE GENOMIC DNA]</scope>
    <source>
        <strain evidence="9 10">2629</strain>
    </source>
</reference>
<name>A0A409VM75_9AGAR</name>
<dbReference type="PANTHER" id="PTHR24215:SF10">
    <property type="entry name" value="RHO-GTPASE-ACTIVATING PROTEIN LRG1"/>
    <property type="match status" value="1"/>
</dbReference>
<dbReference type="PROSITE" id="PS50023">
    <property type="entry name" value="LIM_DOMAIN_2"/>
    <property type="match status" value="2"/>
</dbReference>
<dbReference type="GO" id="GO:0030695">
    <property type="term" value="F:GTPase regulator activity"/>
    <property type="evidence" value="ECO:0007669"/>
    <property type="project" value="UniProtKB-ARBA"/>
</dbReference>
<evidence type="ECO:0000256" key="2">
    <source>
        <dbReference type="ARBA" id="ARBA00022723"/>
    </source>
</evidence>
<comment type="subcellular location">
    <subcellularLocation>
        <location evidence="1">Nucleus</location>
    </subcellularLocation>
</comment>
<sequence length="741" mass="79078">MGFCRRCGNIVSASRCVCGGAPVAPVVSWKTRELDRTSQDSWSKTYTAGKRSVSPSRLSADKLGKFDVSNANSGTPDWSSKPFPTNKDLPPSSTSTRNSSAIRNSVSAHIARTTLSGRPPSPLKRSTTVMDSDTDILPSFLPHEPTLSKVYGSILQPKDTLPLHSCAICSTIFPPDATIYPNPSSNNTDTNGFLCKNCFITNGGSKGACPSCSRPVLILKAEGEYVESAGKYWHKACFNCAGCFKNIGNSPMVDLLGRPSCVACFDTCLRRADPTTPKKGSTTSNNNTPTSVAKNPGGFNSDYGRKSRESSPAIEELEQRLGISRSRECSPTVNRSQRLPTNMEGSALSRSPQRKIVSNRVKESQISMDKYLTKSISHPDDPHNAPFAREKCGPSVPSSEDGKQSSSASNVLFPSPRASSNVMDTDKSTASVALTFSKSSTLICQKCTRSIINPRESNQFVTVPGLDENAAPTVYHIDCFQCAVCDGALSEPRQGHATFSKTEMGLCHLQCVPTGTSLRSSTTTKLFQDISAETELISEVLSASSSGNNTILPASRRYDRPVIPSPQKATFPRFGGSGSCPGCQKPVSPMERGVVPGPQGTRWHSSCLVCGGKRSLTASHLLGRPRDERKGDPGCGKKLDSGAKSDGEGGVWCRECLLLVGVGGSPQTSPTRPAPIASQHVARVSKLIPQSTGTTLARQFTGVNSGGDRELIRQLTGGGTGLTRSTSPTKQLRARPKSYYG</sequence>